<dbReference type="RefSeq" id="WP_040135431.1">
    <property type="nucleotide sequence ID" value="NZ_CP009889.1"/>
</dbReference>
<dbReference type="Proteomes" id="UP000030341">
    <property type="component" value="Chromosome 2"/>
</dbReference>
<dbReference type="EMBL" id="CP009889">
    <property type="protein sequence ID" value="AIY66859.1"/>
    <property type="molecule type" value="Genomic_DNA"/>
</dbReference>
<evidence type="ECO:0000313" key="1">
    <source>
        <dbReference type="EMBL" id="AIY66859.1"/>
    </source>
</evidence>
<organism evidence="1 2">
    <name type="scientific">Pseudoalteromonas piratica</name>
    <dbReference type="NCBI Taxonomy" id="1348114"/>
    <lineage>
        <taxon>Bacteria</taxon>
        <taxon>Pseudomonadati</taxon>
        <taxon>Pseudomonadota</taxon>
        <taxon>Gammaproteobacteria</taxon>
        <taxon>Alteromonadales</taxon>
        <taxon>Pseudoalteromonadaceae</taxon>
        <taxon>Pseudoalteromonas</taxon>
    </lineage>
</organism>
<proteinExistence type="predicted"/>
<reference evidence="1 2" key="1">
    <citation type="submission" date="2014-11" db="EMBL/GenBank/DDBJ databases">
        <title>Complete Genome Sequence of Pseudoalteromonas sp. Strain OCN003 Isolated from Kaneohe Bay, Oahu, Hawaii.</title>
        <authorList>
            <person name="Beurmann S."/>
            <person name="Videau P."/>
            <person name="Ushijima B."/>
            <person name="Smith A.M."/>
            <person name="Aeby G.S."/>
            <person name="Callahan S.M."/>
            <person name="Belcaid M."/>
        </authorList>
    </citation>
    <scope>NUCLEOTIDE SEQUENCE [LARGE SCALE GENOMIC DNA]</scope>
    <source>
        <strain evidence="1 2">OCN003</strain>
    </source>
</reference>
<evidence type="ECO:0000313" key="2">
    <source>
        <dbReference type="Proteomes" id="UP000030341"/>
    </source>
</evidence>
<protein>
    <submittedName>
        <fullName evidence="1">Uncharacterized protein</fullName>
    </submittedName>
</protein>
<name>A0A0A7EJN9_9GAMM</name>
<dbReference type="KEGG" id="pseo:OM33_17300"/>
<gene>
    <name evidence="1" type="ORF">OM33_17300</name>
</gene>
<dbReference type="AlphaFoldDB" id="A0A0A7EJN9"/>
<accession>A0A0A7EJN9</accession>
<sequence>MNKIRYSIFADQDLFVAQTHGNISFDDLYQHVLILMGDKEFKAGINALYDFSTITDFTGDLAKLEALAAGMSSEDVIVKKAKTAILLPNEFAPNIHGVMDQYMAMTASSQIDYRIFTLAEFKQAASFLGYDSLFLEGLLNFAFES</sequence>
<dbReference type="HOGENOM" id="CLU_1785285_0_0_6"/>
<keyword evidence="2" id="KW-1185">Reference proteome</keyword>